<protein>
    <submittedName>
        <fullName evidence="1">Winged helix DNA-binding domain-containing protein</fullName>
    </submittedName>
</protein>
<reference evidence="1 2" key="1">
    <citation type="submission" date="2020-02" db="EMBL/GenBank/DDBJ databases">
        <title>Full genome sequence of Nocardioides sp. R-3366.</title>
        <authorList>
            <person name="Im W.-T."/>
        </authorList>
    </citation>
    <scope>NUCLEOTIDE SEQUENCE [LARGE SCALE GENOMIC DNA]</scope>
    <source>
        <strain evidence="1 2">R-3366</strain>
    </source>
</reference>
<evidence type="ECO:0000313" key="1">
    <source>
        <dbReference type="EMBL" id="QIG41849.1"/>
    </source>
</evidence>
<dbReference type="AlphaFoldDB" id="A0A6G6W9G9"/>
<dbReference type="RefSeq" id="WP_165228565.1">
    <property type="nucleotide sequence ID" value="NZ_CP049257.1"/>
</dbReference>
<organism evidence="1 2">
    <name type="scientific">Nocardioides anomalus</name>
    <dbReference type="NCBI Taxonomy" id="2712223"/>
    <lineage>
        <taxon>Bacteria</taxon>
        <taxon>Bacillati</taxon>
        <taxon>Actinomycetota</taxon>
        <taxon>Actinomycetes</taxon>
        <taxon>Propionibacteriales</taxon>
        <taxon>Nocardioidaceae</taxon>
        <taxon>Nocardioides</taxon>
    </lineage>
</organism>
<proteinExistence type="predicted"/>
<dbReference type="KEGG" id="nano:G5V58_02790"/>
<gene>
    <name evidence="1" type="ORF">G5V58_02790</name>
</gene>
<dbReference type="PANTHER" id="PTHR38479:SF2">
    <property type="entry name" value="WINGED HELIX DNA-BINDING DOMAIN-CONTAINING PROTEIN"/>
    <property type="match status" value="1"/>
</dbReference>
<dbReference type="Pfam" id="PF06224">
    <property type="entry name" value="AlkZ-like"/>
    <property type="match status" value="1"/>
</dbReference>
<dbReference type="PANTHER" id="PTHR38479">
    <property type="entry name" value="LMO0824 PROTEIN"/>
    <property type="match status" value="1"/>
</dbReference>
<accession>A0A6G6W9G9</accession>
<sequence>MSAPEVSWPQALAWRLDRHLLSPVGGAGIGEVVRRLGAVLSTDAASAELAVRTRMRDSTPGDLARAHAAGEVIEVFAFRGAVHHLSPVDGADLLALRCAGRQWERASWVEHYRLSARDWPAFRAAVREALDDGPLTLAELGAAITARPAYRHLAPVFADGAGTLVKPLTWQGDVEFGPPRDGRASFRRLDANPHWPGLPDLEEAGPRAVLAYVRAYGPTTREHVQYWLGAGLSAGRRRLDRWLDALPLARVDVDGTQALVAADDLDDLRRAEPSEAVVLLPGHDAWVMGPGTKDTAVTPPGLREAVTRKAHLVVAGGVVRGTWTTRKHALAVTWLDDTAPVPRASLAEAAERAAGLLGVADLDLP</sequence>
<dbReference type="GO" id="GO:0003677">
    <property type="term" value="F:DNA binding"/>
    <property type="evidence" value="ECO:0007669"/>
    <property type="project" value="UniProtKB-KW"/>
</dbReference>
<keyword evidence="2" id="KW-1185">Reference proteome</keyword>
<dbReference type="Proteomes" id="UP000502996">
    <property type="component" value="Chromosome"/>
</dbReference>
<dbReference type="EMBL" id="CP049257">
    <property type="protein sequence ID" value="QIG41849.1"/>
    <property type="molecule type" value="Genomic_DNA"/>
</dbReference>
<name>A0A6G6W9G9_9ACTN</name>
<keyword evidence="1" id="KW-0238">DNA-binding</keyword>
<evidence type="ECO:0000313" key="2">
    <source>
        <dbReference type="Proteomes" id="UP000502996"/>
    </source>
</evidence>
<dbReference type="InterPro" id="IPR009351">
    <property type="entry name" value="AlkZ-like"/>
</dbReference>